<keyword evidence="11" id="KW-1185">Reference proteome</keyword>
<dbReference type="InterPro" id="IPR019402">
    <property type="entry name" value="CWH43_N"/>
</dbReference>
<evidence type="ECO:0000256" key="5">
    <source>
        <dbReference type="ARBA" id="ARBA00022989"/>
    </source>
</evidence>
<dbReference type="Proteomes" id="UP001159405">
    <property type="component" value="Unassembled WGS sequence"/>
</dbReference>
<feature type="transmembrane region" description="Helical" evidence="8">
    <location>
        <begin position="358"/>
        <end position="377"/>
    </location>
</feature>
<evidence type="ECO:0000256" key="1">
    <source>
        <dbReference type="ARBA" id="ARBA00004653"/>
    </source>
</evidence>
<feature type="transmembrane region" description="Helical" evidence="8">
    <location>
        <begin position="20"/>
        <end position="44"/>
    </location>
</feature>
<keyword evidence="7 8" id="KW-0472">Membrane</keyword>
<evidence type="ECO:0000256" key="8">
    <source>
        <dbReference type="SAM" id="Phobius"/>
    </source>
</evidence>
<gene>
    <name evidence="10" type="ORF">PLOB_00031292</name>
</gene>
<keyword evidence="5 8" id="KW-1133">Transmembrane helix</keyword>
<evidence type="ECO:0000313" key="11">
    <source>
        <dbReference type="Proteomes" id="UP001159405"/>
    </source>
</evidence>
<evidence type="ECO:0000256" key="2">
    <source>
        <dbReference type="ARBA" id="ARBA00007414"/>
    </source>
</evidence>
<dbReference type="PANTHER" id="PTHR12892">
    <property type="entry name" value="FGF RECEPTOR ACTIVATING PROTEIN 1"/>
    <property type="match status" value="1"/>
</dbReference>
<feature type="domain" description="CWH43-like N-terminal" evidence="9">
    <location>
        <begin position="239"/>
        <end position="449"/>
    </location>
</feature>
<feature type="transmembrane region" description="Helical" evidence="8">
    <location>
        <begin position="323"/>
        <end position="346"/>
    </location>
</feature>
<keyword evidence="6" id="KW-0333">Golgi apparatus</keyword>
<comment type="caution">
    <text evidence="10">The sequence shown here is derived from an EMBL/GenBank/DDBJ whole genome shotgun (WGS) entry which is preliminary data.</text>
</comment>
<evidence type="ECO:0000256" key="4">
    <source>
        <dbReference type="ARBA" id="ARBA00022692"/>
    </source>
</evidence>
<comment type="subcellular location">
    <subcellularLocation>
        <location evidence="1">Golgi apparatus membrane</location>
        <topology evidence="1">Multi-pass membrane protein</topology>
    </subcellularLocation>
</comment>
<feature type="transmembrane region" description="Helical" evidence="8">
    <location>
        <begin position="150"/>
        <end position="169"/>
    </location>
</feature>
<reference evidence="10 11" key="1">
    <citation type="submission" date="2022-05" db="EMBL/GenBank/DDBJ databases">
        <authorList>
            <consortium name="Genoscope - CEA"/>
            <person name="William W."/>
        </authorList>
    </citation>
    <scope>NUCLEOTIDE SEQUENCE [LARGE SCALE GENOMIC DNA]</scope>
</reference>
<feature type="transmembrane region" description="Helical" evidence="8">
    <location>
        <begin position="189"/>
        <end position="207"/>
    </location>
</feature>
<organism evidence="10 11">
    <name type="scientific">Porites lobata</name>
    <dbReference type="NCBI Taxonomy" id="104759"/>
    <lineage>
        <taxon>Eukaryota</taxon>
        <taxon>Metazoa</taxon>
        <taxon>Cnidaria</taxon>
        <taxon>Anthozoa</taxon>
        <taxon>Hexacorallia</taxon>
        <taxon>Scleractinia</taxon>
        <taxon>Fungiina</taxon>
        <taxon>Poritidae</taxon>
        <taxon>Porites</taxon>
    </lineage>
</organism>
<feature type="transmembrane region" description="Helical" evidence="8">
    <location>
        <begin position="397"/>
        <end position="415"/>
    </location>
</feature>
<keyword evidence="4 8" id="KW-0812">Transmembrane</keyword>
<sequence length="469" mass="53990">MAMSERTQTNSLISVPFDSFVSFIASLPLLCFVSCVTIATVWHFEETTWTHCQVPNYLPSISAAIGGHQPEKFIWHIGIALHCLPRILLFPVAVHKHYQSTLSGRKHNLTTWWFWLLNLLTNISQVVENGALLTLTYISSTDNFDVHEGSFIVFMVCSMIYMFFSCVLLKLTSSQPITTEEHGFLKRKVFIVFFNYCSFGLAVYFYFRHDGYCEPGVYTLFALCEYCTIVSNILFHWFSLTTHFKGAVLLLAYASSSHRVGVSNYLPSISAAIGGHMPEKYIWRVGIALHCLPRILVMPYSLHKYFKNTLAGRKYDSTTWWFWLLNLSAAVSNLVENGALITLTYVSSIEHFGVHEGSFIIFMVCSILFMLLWCILFRLTATQPMTMEEYRLFKRNLCTLSLNVCSFGFAVYFFFRHNWYCEQGIYTLFALCEYITVVSNIAFHWHCTWIFSGAKLTFGYFEGLLPKKN</sequence>
<feature type="transmembrane region" description="Helical" evidence="8">
    <location>
        <begin position="115"/>
        <end position="138"/>
    </location>
</feature>
<protein>
    <recommendedName>
        <fullName evidence="9">CWH43-like N-terminal domain-containing protein</fullName>
    </recommendedName>
</protein>
<feature type="transmembrane region" description="Helical" evidence="8">
    <location>
        <begin position="73"/>
        <end position="94"/>
    </location>
</feature>
<evidence type="ECO:0000259" key="9">
    <source>
        <dbReference type="Pfam" id="PF10277"/>
    </source>
</evidence>
<accession>A0ABN8MX00</accession>
<evidence type="ECO:0000313" key="10">
    <source>
        <dbReference type="EMBL" id="CAH3035989.1"/>
    </source>
</evidence>
<dbReference type="EMBL" id="CALNXK010000004">
    <property type="protein sequence ID" value="CAH3035989.1"/>
    <property type="molecule type" value="Genomic_DNA"/>
</dbReference>
<dbReference type="Pfam" id="PF10277">
    <property type="entry name" value="Frag1"/>
    <property type="match status" value="2"/>
</dbReference>
<proteinExistence type="inferred from homology"/>
<feature type="domain" description="CWH43-like N-terminal" evidence="9">
    <location>
        <begin position="20"/>
        <end position="238"/>
    </location>
</feature>
<evidence type="ECO:0000256" key="3">
    <source>
        <dbReference type="ARBA" id="ARBA00022502"/>
    </source>
</evidence>
<feature type="transmembrane region" description="Helical" evidence="8">
    <location>
        <begin position="219"/>
        <end position="240"/>
    </location>
</feature>
<dbReference type="InterPro" id="IPR039545">
    <property type="entry name" value="PGAP2"/>
</dbReference>
<dbReference type="PANTHER" id="PTHR12892:SF11">
    <property type="entry name" value="POST-GPI ATTACHMENT TO PROTEINS FACTOR 2"/>
    <property type="match status" value="1"/>
</dbReference>
<evidence type="ECO:0000256" key="6">
    <source>
        <dbReference type="ARBA" id="ARBA00023034"/>
    </source>
</evidence>
<keyword evidence="3" id="KW-0337">GPI-anchor biosynthesis</keyword>
<comment type="similarity">
    <text evidence="2">Belongs to the PGAP2 family.</text>
</comment>
<evidence type="ECO:0000256" key="7">
    <source>
        <dbReference type="ARBA" id="ARBA00023136"/>
    </source>
</evidence>
<name>A0ABN8MX00_9CNID</name>